<dbReference type="EMBL" id="MU854521">
    <property type="protein sequence ID" value="KAK4033591.1"/>
    <property type="molecule type" value="Genomic_DNA"/>
</dbReference>
<dbReference type="AlphaFoldDB" id="A0AAN6PC04"/>
<organism evidence="2 3">
    <name type="scientific">Parachaetomium inaequale</name>
    <dbReference type="NCBI Taxonomy" id="2588326"/>
    <lineage>
        <taxon>Eukaryota</taxon>
        <taxon>Fungi</taxon>
        <taxon>Dikarya</taxon>
        <taxon>Ascomycota</taxon>
        <taxon>Pezizomycotina</taxon>
        <taxon>Sordariomycetes</taxon>
        <taxon>Sordariomycetidae</taxon>
        <taxon>Sordariales</taxon>
        <taxon>Chaetomiaceae</taxon>
        <taxon>Parachaetomium</taxon>
    </lineage>
</organism>
<comment type="caution">
    <text evidence="2">The sequence shown here is derived from an EMBL/GenBank/DDBJ whole genome shotgun (WGS) entry which is preliminary data.</text>
</comment>
<accession>A0AAN6PC04</accession>
<reference evidence="3" key="1">
    <citation type="journal article" date="2023" name="Mol. Phylogenet. Evol.">
        <title>Genome-scale phylogeny and comparative genomics of the fungal order Sordariales.</title>
        <authorList>
            <person name="Hensen N."/>
            <person name="Bonometti L."/>
            <person name="Westerberg I."/>
            <person name="Brannstrom I.O."/>
            <person name="Guillou S."/>
            <person name="Cros-Aarteil S."/>
            <person name="Calhoun S."/>
            <person name="Haridas S."/>
            <person name="Kuo A."/>
            <person name="Mondo S."/>
            <person name="Pangilinan J."/>
            <person name="Riley R."/>
            <person name="LaButti K."/>
            <person name="Andreopoulos B."/>
            <person name="Lipzen A."/>
            <person name="Chen C."/>
            <person name="Yan M."/>
            <person name="Daum C."/>
            <person name="Ng V."/>
            <person name="Clum A."/>
            <person name="Steindorff A."/>
            <person name="Ohm R.A."/>
            <person name="Martin F."/>
            <person name="Silar P."/>
            <person name="Natvig D.O."/>
            <person name="Lalanne C."/>
            <person name="Gautier V."/>
            <person name="Ament-Velasquez S.L."/>
            <person name="Kruys A."/>
            <person name="Hutchinson M.I."/>
            <person name="Powell A.J."/>
            <person name="Barry K."/>
            <person name="Miller A.N."/>
            <person name="Grigoriev I.V."/>
            <person name="Debuchy R."/>
            <person name="Gladieux P."/>
            <person name="Hiltunen Thoren M."/>
            <person name="Johannesson H."/>
        </authorList>
    </citation>
    <scope>NUCLEOTIDE SEQUENCE [LARGE SCALE GENOMIC DNA]</scope>
    <source>
        <strain evidence="3">CBS 284.82</strain>
    </source>
</reference>
<feature type="compositionally biased region" description="Basic and acidic residues" evidence="1">
    <location>
        <begin position="57"/>
        <end position="71"/>
    </location>
</feature>
<gene>
    <name evidence="2" type="ORF">C8A01DRAFT_19493</name>
</gene>
<dbReference type="Proteomes" id="UP001303115">
    <property type="component" value="Unassembled WGS sequence"/>
</dbReference>
<name>A0AAN6PC04_9PEZI</name>
<protein>
    <recommendedName>
        <fullName evidence="4">Histone chaperone domain-containing protein</fullName>
    </recommendedName>
</protein>
<sequence>MSKAAPYQVDETGADLPRECPPGQVSDPSYKTRGTESVPVVDDDAPVEDPINPAQADSDRQLEKDDREAIDKGNIMKGRTRKAKPTGTYTEPSDEQMGLKE</sequence>
<evidence type="ECO:0000313" key="2">
    <source>
        <dbReference type="EMBL" id="KAK4033591.1"/>
    </source>
</evidence>
<keyword evidence="3" id="KW-1185">Reference proteome</keyword>
<proteinExistence type="predicted"/>
<evidence type="ECO:0000313" key="3">
    <source>
        <dbReference type="Proteomes" id="UP001303115"/>
    </source>
</evidence>
<evidence type="ECO:0000256" key="1">
    <source>
        <dbReference type="SAM" id="MobiDB-lite"/>
    </source>
</evidence>
<evidence type="ECO:0008006" key="4">
    <source>
        <dbReference type="Google" id="ProtNLM"/>
    </source>
</evidence>
<feature type="region of interest" description="Disordered" evidence="1">
    <location>
        <begin position="1"/>
        <end position="101"/>
    </location>
</feature>